<evidence type="ECO:0000256" key="5">
    <source>
        <dbReference type="ARBA" id="ARBA00022527"/>
    </source>
</evidence>
<dbReference type="InterPro" id="IPR011009">
    <property type="entry name" value="Kinase-like_dom_sf"/>
</dbReference>
<keyword evidence="9 12" id="KW-0067">ATP-binding</keyword>
<dbReference type="InterPro" id="IPR017441">
    <property type="entry name" value="Protein_kinase_ATP_BS"/>
</dbReference>
<comment type="catalytic activity">
    <reaction evidence="11">
        <text>L-seryl-[protein] + ATP = O-phospho-L-seryl-[protein] + ADP + H(+)</text>
        <dbReference type="Rhea" id="RHEA:17989"/>
        <dbReference type="Rhea" id="RHEA-COMP:9863"/>
        <dbReference type="Rhea" id="RHEA-COMP:11604"/>
        <dbReference type="ChEBI" id="CHEBI:15378"/>
        <dbReference type="ChEBI" id="CHEBI:29999"/>
        <dbReference type="ChEBI" id="CHEBI:30616"/>
        <dbReference type="ChEBI" id="CHEBI:83421"/>
        <dbReference type="ChEBI" id="CHEBI:456216"/>
        <dbReference type="EC" id="2.7.11.1"/>
    </reaction>
</comment>
<evidence type="ECO:0000256" key="4">
    <source>
        <dbReference type="ARBA" id="ARBA00022490"/>
    </source>
</evidence>
<reference evidence="16" key="1">
    <citation type="submission" date="2020-06" db="EMBL/GenBank/DDBJ databases">
        <title>Draft genome of Bugula neritina, a colonial animal packing powerful symbionts and potential medicines.</title>
        <authorList>
            <person name="Rayko M."/>
        </authorList>
    </citation>
    <scope>NUCLEOTIDE SEQUENCE [LARGE SCALE GENOMIC DNA]</scope>
    <source>
        <strain evidence="16">Kwan_BN1</strain>
    </source>
</reference>
<feature type="compositionally biased region" description="Basic residues" evidence="13">
    <location>
        <begin position="204"/>
        <end position="215"/>
    </location>
</feature>
<keyword evidence="5" id="KW-0723">Serine/threonine-protein kinase</keyword>
<dbReference type="InterPro" id="IPR033923">
    <property type="entry name" value="PAK_BD"/>
</dbReference>
<dbReference type="InterPro" id="IPR008271">
    <property type="entry name" value="Ser/Thr_kinase_AS"/>
</dbReference>
<evidence type="ECO:0000313" key="17">
    <source>
        <dbReference type="Proteomes" id="UP000593567"/>
    </source>
</evidence>
<feature type="binding site" evidence="12">
    <location>
        <position position="269"/>
    </location>
    <ligand>
        <name>ATP</name>
        <dbReference type="ChEBI" id="CHEBI:30616"/>
    </ligand>
</feature>
<comment type="subcellular location">
    <subcellularLocation>
        <location evidence="1">Cytoplasm</location>
    </subcellularLocation>
</comment>
<dbReference type="PROSITE" id="PS00108">
    <property type="entry name" value="PROTEIN_KINASE_ST"/>
    <property type="match status" value="1"/>
</dbReference>
<evidence type="ECO:0000256" key="8">
    <source>
        <dbReference type="ARBA" id="ARBA00022777"/>
    </source>
</evidence>
<protein>
    <recommendedName>
        <fullName evidence="3">non-specific serine/threonine protein kinase</fullName>
        <ecNumber evidence="3">2.7.11.1</ecNumber>
    </recommendedName>
</protein>
<organism evidence="16 17">
    <name type="scientific">Bugula neritina</name>
    <name type="common">Brown bryozoan</name>
    <name type="synonym">Sertularia neritina</name>
    <dbReference type="NCBI Taxonomy" id="10212"/>
    <lineage>
        <taxon>Eukaryota</taxon>
        <taxon>Metazoa</taxon>
        <taxon>Spiralia</taxon>
        <taxon>Lophotrochozoa</taxon>
        <taxon>Bryozoa</taxon>
        <taxon>Gymnolaemata</taxon>
        <taxon>Cheilostomatida</taxon>
        <taxon>Flustrina</taxon>
        <taxon>Buguloidea</taxon>
        <taxon>Bugulidae</taxon>
        <taxon>Bugula</taxon>
    </lineage>
</organism>
<keyword evidence="7 12" id="KW-0547">Nucleotide-binding</keyword>
<evidence type="ECO:0000256" key="6">
    <source>
        <dbReference type="ARBA" id="ARBA00022679"/>
    </source>
</evidence>
<dbReference type="InterPro" id="IPR000719">
    <property type="entry name" value="Prot_kinase_dom"/>
</dbReference>
<dbReference type="Proteomes" id="UP000593567">
    <property type="component" value="Unassembled WGS sequence"/>
</dbReference>
<evidence type="ECO:0000256" key="10">
    <source>
        <dbReference type="ARBA" id="ARBA00047899"/>
    </source>
</evidence>
<dbReference type="GO" id="GO:0005524">
    <property type="term" value="F:ATP binding"/>
    <property type="evidence" value="ECO:0007669"/>
    <property type="project" value="UniProtKB-UniRule"/>
</dbReference>
<feature type="domain" description="Protein kinase" evidence="14">
    <location>
        <begin position="240"/>
        <end position="490"/>
    </location>
</feature>
<dbReference type="PROSITE" id="PS50108">
    <property type="entry name" value="CRIB"/>
    <property type="match status" value="1"/>
</dbReference>
<accession>A0A7J7JYD3</accession>
<dbReference type="FunFam" id="1.10.510.10:FF:000011">
    <property type="entry name" value="Non-specific serine/threonine protein kinase"/>
    <property type="match status" value="1"/>
</dbReference>
<gene>
    <name evidence="16" type="ORF">EB796_010712</name>
</gene>
<evidence type="ECO:0000256" key="13">
    <source>
        <dbReference type="SAM" id="MobiDB-lite"/>
    </source>
</evidence>
<keyword evidence="4" id="KW-0963">Cytoplasm</keyword>
<dbReference type="PANTHER" id="PTHR45832">
    <property type="entry name" value="SERINE/THREONINE-PROTEIN KINASE SAMKA-RELATED-RELATED"/>
    <property type="match status" value="1"/>
</dbReference>
<dbReference type="InterPro" id="IPR000095">
    <property type="entry name" value="CRIB_dom"/>
</dbReference>
<feature type="compositionally biased region" description="Polar residues" evidence="13">
    <location>
        <begin position="185"/>
        <end position="195"/>
    </location>
</feature>
<comment type="caution">
    <text evidence="16">The sequence shown here is derived from an EMBL/GenBank/DDBJ whole genome shotgun (WGS) entry which is preliminary data.</text>
</comment>
<dbReference type="Pfam" id="PF00069">
    <property type="entry name" value="Pkinase"/>
    <property type="match status" value="1"/>
</dbReference>
<dbReference type="OrthoDB" id="2914378at2759"/>
<sequence>MDYKQFKSKKNWLRSMEAVKNFFSGRSKKSKSSAEQISEIGAPFAISHNIHVGFDDKAGTFVGLPPAWQEWLKHSKITEKDTQNNPGAILHALEYYEYQVKHPNDNKFIDPLKSMGSEADDGDSEESPSSSSRTSVEPVSRPDLPLKEQHNKDASATPPKPAQRSADLSAEVKAVTIDDAPSPPTLNSAKATTPTGEEDTKPKVVSRQKKKSQKRRMTDSEVVTELKKIANNEVDPKSIYDMKEKLGSGASGTVLRAVNKESDACVAIKMMELESQPKKELIVTEIEVMRHFNHPNIVNFIDCYLVEKELWVTMEFLEGGALTDVVTETVMDEGQIAAVSRECLKALEFLHNKDIIHRDIKSDNVLLGMNGDVKITDFGFCAQISAEQDKRKTMVGTPYWMAPEVVQKKHYGNKIDIWSLGIMIIEMLEGEPPYLNETPLRALFLIANNGKPEINHEKLSPELNDFLDHCLEAEADKRGSATELLQMPLLRSANRLQRYVH</sequence>
<dbReference type="PROSITE" id="PS00107">
    <property type="entry name" value="PROTEIN_KINASE_ATP"/>
    <property type="match status" value="1"/>
</dbReference>
<evidence type="ECO:0000256" key="12">
    <source>
        <dbReference type="PROSITE-ProRule" id="PRU10141"/>
    </source>
</evidence>
<feature type="compositionally biased region" description="Low complexity" evidence="13">
    <location>
        <begin position="127"/>
        <end position="142"/>
    </location>
</feature>
<dbReference type="Gene3D" id="3.90.810.10">
    <property type="entry name" value="CRIB domain"/>
    <property type="match status" value="1"/>
</dbReference>
<keyword evidence="6" id="KW-0808">Transferase</keyword>
<dbReference type="GO" id="GO:0005737">
    <property type="term" value="C:cytoplasm"/>
    <property type="evidence" value="ECO:0007669"/>
    <property type="project" value="UniProtKB-SubCell"/>
</dbReference>
<name>A0A7J7JYD3_BUGNE</name>
<feature type="region of interest" description="Disordered" evidence="13">
    <location>
        <begin position="107"/>
        <end position="219"/>
    </location>
</feature>
<evidence type="ECO:0000256" key="1">
    <source>
        <dbReference type="ARBA" id="ARBA00004496"/>
    </source>
</evidence>
<dbReference type="PROSITE" id="PS50011">
    <property type="entry name" value="PROTEIN_KINASE_DOM"/>
    <property type="match status" value="1"/>
</dbReference>
<evidence type="ECO:0000259" key="14">
    <source>
        <dbReference type="PROSITE" id="PS50011"/>
    </source>
</evidence>
<dbReference type="InterPro" id="IPR051931">
    <property type="entry name" value="PAK3-like"/>
</dbReference>
<comment type="similarity">
    <text evidence="2">Belongs to the protein kinase superfamily. STE Ser/Thr protein kinase family. STE20 subfamily.</text>
</comment>
<evidence type="ECO:0000256" key="11">
    <source>
        <dbReference type="ARBA" id="ARBA00048679"/>
    </source>
</evidence>
<feature type="compositionally biased region" description="Basic and acidic residues" evidence="13">
    <location>
        <begin position="144"/>
        <end position="153"/>
    </location>
</feature>
<dbReference type="SMART" id="SM00285">
    <property type="entry name" value="PBD"/>
    <property type="match status" value="1"/>
</dbReference>
<proteinExistence type="inferred from homology"/>
<keyword evidence="8" id="KW-0418">Kinase</keyword>
<evidence type="ECO:0000256" key="9">
    <source>
        <dbReference type="ARBA" id="ARBA00022840"/>
    </source>
</evidence>
<dbReference type="InterPro" id="IPR036936">
    <property type="entry name" value="CRIB_dom_sf"/>
</dbReference>
<dbReference type="FunFam" id="3.30.200.20:FF:000705">
    <property type="entry name" value="Non-specific serine/threonine protein kinase"/>
    <property type="match status" value="1"/>
</dbReference>
<dbReference type="EC" id="2.7.11.1" evidence="3"/>
<dbReference type="EMBL" id="VXIV02001648">
    <property type="protein sequence ID" value="KAF6030977.1"/>
    <property type="molecule type" value="Genomic_DNA"/>
</dbReference>
<feature type="domain" description="CRIB" evidence="15">
    <location>
        <begin position="40"/>
        <end position="53"/>
    </location>
</feature>
<keyword evidence="17" id="KW-1185">Reference proteome</keyword>
<dbReference type="Gene3D" id="3.30.200.20">
    <property type="entry name" value="Phosphorylase Kinase, domain 1"/>
    <property type="match status" value="1"/>
</dbReference>
<evidence type="ECO:0000256" key="3">
    <source>
        <dbReference type="ARBA" id="ARBA00012513"/>
    </source>
</evidence>
<dbReference type="PANTHER" id="PTHR45832:SF22">
    <property type="entry name" value="SERINE_THREONINE-PROTEIN KINASE SAMKA-RELATED"/>
    <property type="match status" value="1"/>
</dbReference>
<evidence type="ECO:0000313" key="16">
    <source>
        <dbReference type="EMBL" id="KAF6030977.1"/>
    </source>
</evidence>
<evidence type="ECO:0000259" key="15">
    <source>
        <dbReference type="PROSITE" id="PS50108"/>
    </source>
</evidence>
<dbReference type="SMART" id="SM00220">
    <property type="entry name" value="S_TKc"/>
    <property type="match status" value="1"/>
</dbReference>
<dbReference type="AlphaFoldDB" id="A0A7J7JYD3"/>
<dbReference type="SUPFAM" id="SSF56112">
    <property type="entry name" value="Protein kinase-like (PK-like)"/>
    <property type="match status" value="1"/>
</dbReference>
<dbReference type="GO" id="GO:0004674">
    <property type="term" value="F:protein serine/threonine kinase activity"/>
    <property type="evidence" value="ECO:0007669"/>
    <property type="project" value="UniProtKB-KW"/>
</dbReference>
<dbReference type="CDD" id="cd01093">
    <property type="entry name" value="CRIB_PAK_like"/>
    <property type="match status" value="1"/>
</dbReference>
<dbReference type="Pfam" id="PF00786">
    <property type="entry name" value="PBD"/>
    <property type="match status" value="1"/>
</dbReference>
<evidence type="ECO:0000256" key="2">
    <source>
        <dbReference type="ARBA" id="ARBA00008874"/>
    </source>
</evidence>
<dbReference type="Gene3D" id="1.10.510.10">
    <property type="entry name" value="Transferase(Phosphotransferase) domain 1"/>
    <property type="match status" value="1"/>
</dbReference>
<comment type="catalytic activity">
    <reaction evidence="10">
        <text>L-threonyl-[protein] + ATP = O-phospho-L-threonyl-[protein] + ADP + H(+)</text>
        <dbReference type="Rhea" id="RHEA:46608"/>
        <dbReference type="Rhea" id="RHEA-COMP:11060"/>
        <dbReference type="Rhea" id="RHEA-COMP:11605"/>
        <dbReference type="ChEBI" id="CHEBI:15378"/>
        <dbReference type="ChEBI" id="CHEBI:30013"/>
        <dbReference type="ChEBI" id="CHEBI:30616"/>
        <dbReference type="ChEBI" id="CHEBI:61977"/>
        <dbReference type="ChEBI" id="CHEBI:456216"/>
        <dbReference type="EC" id="2.7.11.1"/>
    </reaction>
</comment>
<evidence type="ECO:0000256" key="7">
    <source>
        <dbReference type="ARBA" id="ARBA00022741"/>
    </source>
</evidence>